<keyword evidence="4" id="KW-1185">Reference proteome</keyword>
<reference evidence="3 4" key="1">
    <citation type="submission" date="2022-11" db="EMBL/GenBank/DDBJ databases">
        <title>Host association and intracellularity evolved multiple times independently in the Rickettsiales.</title>
        <authorList>
            <person name="Castelli M."/>
            <person name="Nardi T."/>
            <person name="Gammuto L."/>
            <person name="Bellinzona G."/>
            <person name="Sabaneyeva E."/>
            <person name="Potekhin A."/>
            <person name="Serra V."/>
            <person name="Petroni G."/>
            <person name="Sassera D."/>
        </authorList>
    </citation>
    <scope>NUCLEOTIDE SEQUENCE [LARGE SCALE GENOMIC DNA]</scope>
    <source>
        <strain evidence="3 4">NDG2</strain>
    </source>
</reference>
<dbReference type="PANTHER" id="PTHR13774:SF17">
    <property type="entry name" value="PHENAZINE BIOSYNTHESIS-LIKE DOMAIN-CONTAINING PROTEIN"/>
    <property type="match status" value="1"/>
</dbReference>
<dbReference type="EMBL" id="CP110820">
    <property type="protein sequence ID" value="WPX95940.1"/>
    <property type="molecule type" value="Genomic_DNA"/>
</dbReference>
<dbReference type="NCBIfam" id="TIGR00654">
    <property type="entry name" value="PhzF_family"/>
    <property type="match status" value="1"/>
</dbReference>
<organism evidence="3 4">
    <name type="scientific">Candidatus Bandiella euplotis</name>
    <dbReference type="NCBI Taxonomy" id="1664265"/>
    <lineage>
        <taxon>Bacteria</taxon>
        <taxon>Pseudomonadati</taxon>
        <taxon>Pseudomonadota</taxon>
        <taxon>Alphaproteobacteria</taxon>
        <taxon>Rickettsiales</taxon>
        <taxon>Candidatus Midichloriaceae</taxon>
        <taxon>Candidatus Bandiella</taxon>
    </lineage>
</organism>
<dbReference type="InterPro" id="IPR003719">
    <property type="entry name" value="Phenazine_PhzF-like"/>
</dbReference>
<gene>
    <name evidence="3" type="ORF">Bandiella_00040</name>
</gene>
<comment type="similarity">
    <text evidence="1">Belongs to the PhzF family.</text>
</comment>
<protein>
    <submittedName>
        <fullName evidence="3">PhzF family protein</fullName>
    </submittedName>
</protein>
<accession>A0ABZ0UMF2</accession>
<name>A0ABZ0UMF2_9RICK</name>
<dbReference type="PANTHER" id="PTHR13774">
    <property type="entry name" value="PHENAZINE BIOSYNTHESIS PROTEIN"/>
    <property type="match status" value="1"/>
</dbReference>
<dbReference type="SUPFAM" id="SSF54506">
    <property type="entry name" value="Diaminopimelate epimerase-like"/>
    <property type="match status" value="1"/>
</dbReference>
<dbReference type="PIRSF" id="PIRSF016184">
    <property type="entry name" value="PhzC_PhzF"/>
    <property type="match status" value="1"/>
</dbReference>
<dbReference type="Pfam" id="PF02567">
    <property type="entry name" value="PhzC-PhzF"/>
    <property type="match status" value="1"/>
</dbReference>
<evidence type="ECO:0000256" key="1">
    <source>
        <dbReference type="ARBA" id="ARBA00008270"/>
    </source>
</evidence>
<evidence type="ECO:0000313" key="4">
    <source>
        <dbReference type="Proteomes" id="UP001327219"/>
    </source>
</evidence>
<proteinExistence type="inferred from homology"/>
<evidence type="ECO:0000256" key="2">
    <source>
        <dbReference type="ARBA" id="ARBA00023235"/>
    </source>
</evidence>
<dbReference type="Proteomes" id="UP001327219">
    <property type="component" value="Chromosome"/>
</dbReference>
<evidence type="ECO:0000313" key="3">
    <source>
        <dbReference type="EMBL" id="WPX95940.1"/>
    </source>
</evidence>
<sequence length="258" mass="29139">MLLKLVNAFSREVDSGNPAGVCIVEEFPAVEKMQEIATEINFSETAFVKKLFENNYYIRWFTPNSEAPFCIHATLASAHVLYENNLAEQSAEISFFNMQRELKISQEDGWISVNASSMAVEPQELNHTISTILKGYNVVYVGLSENVLFVELKHSSEVRNFIPKLDLIASLPYRALLITSKDEEYDFISRYFAPSVAINEDPVCGSGHCRLTPYWSKKLGKDKMIAYQASHRGGVIRCENLKNRVIISGQAVTLKKDK</sequence>
<dbReference type="RefSeq" id="WP_323732921.1">
    <property type="nucleotide sequence ID" value="NZ_CP110820.1"/>
</dbReference>
<dbReference type="Gene3D" id="3.10.310.10">
    <property type="entry name" value="Diaminopimelate Epimerase, Chain A, domain 1"/>
    <property type="match status" value="2"/>
</dbReference>
<keyword evidence="2" id="KW-0413">Isomerase</keyword>